<evidence type="ECO:0000313" key="2">
    <source>
        <dbReference type="EMBL" id="UNY98767.1"/>
    </source>
</evidence>
<gene>
    <name evidence="2" type="ORF">MQE36_00070</name>
</gene>
<keyword evidence="3" id="KW-1185">Reference proteome</keyword>
<dbReference type="Gene3D" id="3.40.50.1820">
    <property type="entry name" value="alpha/beta hydrolase"/>
    <property type="match status" value="2"/>
</dbReference>
<name>A0ABY3YLR8_9FLAO</name>
<dbReference type="Pfam" id="PF07859">
    <property type="entry name" value="Abhydrolase_3"/>
    <property type="match status" value="1"/>
</dbReference>
<organism evidence="2 3">
    <name type="scientific">Zhouia spongiae</name>
    <dbReference type="NCBI Taxonomy" id="2202721"/>
    <lineage>
        <taxon>Bacteria</taxon>
        <taxon>Pseudomonadati</taxon>
        <taxon>Bacteroidota</taxon>
        <taxon>Flavobacteriia</taxon>
        <taxon>Flavobacteriales</taxon>
        <taxon>Flavobacteriaceae</taxon>
        <taxon>Zhouia</taxon>
    </lineage>
</organism>
<protein>
    <submittedName>
        <fullName evidence="2">Alpha/beta hydrolase</fullName>
    </submittedName>
</protein>
<feature type="domain" description="Alpha/beta hydrolase fold-3" evidence="1">
    <location>
        <begin position="58"/>
        <end position="130"/>
    </location>
</feature>
<evidence type="ECO:0000313" key="3">
    <source>
        <dbReference type="Proteomes" id="UP000829476"/>
    </source>
</evidence>
<dbReference type="SUPFAM" id="SSF53474">
    <property type="entry name" value="alpha/beta-Hydrolases"/>
    <property type="match status" value="1"/>
</dbReference>
<dbReference type="InterPro" id="IPR029058">
    <property type="entry name" value="AB_hydrolase_fold"/>
</dbReference>
<dbReference type="RefSeq" id="WP_242937173.1">
    <property type="nucleotide sequence ID" value="NZ_CP094326.1"/>
</dbReference>
<proteinExistence type="predicted"/>
<dbReference type="InterPro" id="IPR013094">
    <property type="entry name" value="AB_hydrolase_3"/>
</dbReference>
<keyword evidence="2" id="KW-0378">Hydrolase</keyword>
<dbReference type="GO" id="GO:0016787">
    <property type="term" value="F:hydrolase activity"/>
    <property type="evidence" value="ECO:0007669"/>
    <property type="project" value="UniProtKB-KW"/>
</dbReference>
<evidence type="ECO:0000259" key="1">
    <source>
        <dbReference type="Pfam" id="PF07859"/>
    </source>
</evidence>
<reference evidence="2 3" key="1">
    <citation type="journal article" date="2018" name="Int. J. Syst. Evol. Microbiol.">
        <title>Zhouia spongiae sp. nov., isolated from a marine sponge.</title>
        <authorList>
            <person name="Zhuang L."/>
            <person name="Lin B."/>
            <person name="Qin F."/>
            <person name="Luo L."/>
        </authorList>
    </citation>
    <scope>NUCLEOTIDE SEQUENCE [LARGE SCALE GENOMIC DNA]</scope>
    <source>
        <strain evidence="2 3">HN-Y44</strain>
    </source>
</reference>
<accession>A0ABY3YLR8</accession>
<sequence>MDTTISKEELTQTRTFFNTLETIYPPSEGVPFNREKINGVVTYTCCPQETKRNRILRYVHGGSFALGGIESHKAFISHFSKKTQTKIVFVKYDTPLKHPYSNGLKDFKPVYQEIYVRNKESRMITGGDSADGIDINTLTPSNLSFSTFPPSLIMVGKDEILYDGGKNLVKTIKKNQPDLILVEFEGVSHVWPLTDISSGSSQKLFQKINKFLNH</sequence>
<dbReference type="Proteomes" id="UP000829476">
    <property type="component" value="Chromosome"/>
</dbReference>
<dbReference type="EMBL" id="CP094326">
    <property type="protein sequence ID" value="UNY98767.1"/>
    <property type="molecule type" value="Genomic_DNA"/>
</dbReference>